<evidence type="ECO:0000259" key="2">
    <source>
        <dbReference type="Pfam" id="PF25372"/>
    </source>
</evidence>
<dbReference type="Pfam" id="PF25372">
    <property type="entry name" value="DUF7885"/>
    <property type="match status" value="1"/>
</dbReference>
<dbReference type="InterPro" id="IPR006553">
    <property type="entry name" value="Leu-rich_rpt_Cys-con_subtyp"/>
</dbReference>
<evidence type="ECO:0000313" key="3">
    <source>
        <dbReference type="EMBL" id="WOL01294.1"/>
    </source>
</evidence>
<dbReference type="Pfam" id="PF00646">
    <property type="entry name" value="F-box"/>
    <property type="match status" value="1"/>
</dbReference>
<dbReference type="InterPro" id="IPR001810">
    <property type="entry name" value="F-box_dom"/>
</dbReference>
<dbReference type="SUPFAM" id="SSF52058">
    <property type="entry name" value="L domain-like"/>
    <property type="match status" value="1"/>
</dbReference>
<dbReference type="Pfam" id="PF13516">
    <property type="entry name" value="LRR_6"/>
    <property type="match status" value="1"/>
</dbReference>
<dbReference type="AlphaFoldDB" id="A0AAQ3K528"/>
<dbReference type="CDD" id="cd22159">
    <property type="entry name" value="F-box_AtTIR1-like"/>
    <property type="match status" value="1"/>
</dbReference>
<evidence type="ECO:0000259" key="1">
    <source>
        <dbReference type="Pfam" id="PF00646"/>
    </source>
</evidence>
<reference evidence="3 4" key="1">
    <citation type="submission" date="2023-10" db="EMBL/GenBank/DDBJ databases">
        <title>Chromosome-scale genome assembly provides insights into flower coloration mechanisms of Canna indica.</title>
        <authorList>
            <person name="Li C."/>
        </authorList>
    </citation>
    <scope>NUCLEOTIDE SEQUENCE [LARGE SCALE GENOMIC DNA]</scope>
    <source>
        <tissue evidence="3">Flower</tissue>
    </source>
</reference>
<dbReference type="Gene3D" id="3.80.10.10">
    <property type="entry name" value="Ribonuclease Inhibitor"/>
    <property type="match status" value="1"/>
</dbReference>
<sequence length="380" mass="42358">MESQFEITGALLPDDCLQIIFQNLQTRGERNAFGLTCRQWLQIQNLARRSLALQLSYDPKVYRNYAIYLPRLLTRFPCLHSLSLAGCTELPDSALTELRHFGSNIRSLSLYCCFSISGHGFAHVSVGCPHLVSITLYRCCITDAGLRTLAEHCRVLENVDLSHCIQISDQGINALLGGCTKLRRLIISYCMDIRGTGFAGCSPTLTYLAADSCILSPEGLFLVVRGGGLEYLNVSSLRAYIDPDVLSVIGAGSASKLRFLNLRMCRFLSDHSVACIAQGCPLLEEWNLAVCHDVHNEGWFKIGSTCRNLRILHVNRCRNLNNLGLQALVDCVRLTVLYMHGCQQVTYMGLEAFRMLRQDVEIRTEECVSIGSTVDNFFAN</sequence>
<dbReference type="InterPro" id="IPR057207">
    <property type="entry name" value="FBXL15_LRR"/>
</dbReference>
<feature type="domain" description="F-box" evidence="1">
    <location>
        <begin position="12"/>
        <end position="43"/>
    </location>
</feature>
<keyword evidence="4" id="KW-1185">Reference proteome</keyword>
<feature type="domain" description="F-box/LRR-repeat protein 15-like leucin rich repeat" evidence="2">
    <location>
        <begin position="255"/>
        <end position="353"/>
    </location>
</feature>
<dbReference type="EMBL" id="CP136892">
    <property type="protein sequence ID" value="WOL01294.1"/>
    <property type="molecule type" value="Genomic_DNA"/>
</dbReference>
<dbReference type="SUPFAM" id="SSF52047">
    <property type="entry name" value="RNI-like"/>
    <property type="match status" value="1"/>
</dbReference>
<dbReference type="InterPro" id="IPR032675">
    <property type="entry name" value="LRR_dom_sf"/>
</dbReference>
<dbReference type="Proteomes" id="UP001327560">
    <property type="component" value="Chromosome 3"/>
</dbReference>
<gene>
    <name evidence="3" type="ORF">Cni_G10010</name>
</gene>
<dbReference type="GO" id="GO:0031146">
    <property type="term" value="P:SCF-dependent proteasomal ubiquitin-dependent protein catabolic process"/>
    <property type="evidence" value="ECO:0007669"/>
    <property type="project" value="TreeGrafter"/>
</dbReference>
<dbReference type="PANTHER" id="PTHR13318">
    <property type="entry name" value="PARTNER OF PAIRED, ISOFORM B-RELATED"/>
    <property type="match status" value="1"/>
</dbReference>
<protein>
    <submittedName>
        <fullName evidence="3">F-box/LRR-repeat protein 12 isoform X1</fullName>
    </submittedName>
</protein>
<dbReference type="GO" id="GO:0019005">
    <property type="term" value="C:SCF ubiquitin ligase complex"/>
    <property type="evidence" value="ECO:0007669"/>
    <property type="project" value="TreeGrafter"/>
</dbReference>
<organism evidence="3 4">
    <name type="scientific">Canna indica</name>
    <name type="common">Indian-shot</name>
    <dbReference type="NCBI Taxonomy" id="4628"/>
    <lineage>
        <taxon>Eukaryota</taxon>
        <taxon>Viridiplantae</taxon>
        <taxon>Streptophyta</taxon>
        <taxon>Embryophyta</taxon>
        <taxon>Tracheophyta</taxon>
        <taxon>Spermatophyta</taxon>
        <taxon>Magnoliopsida</taxon>
        <taxon>Liliopsida</taxon>
        <taxon>Zingiberales</taxon>
        <taxon>Cannaceae</taxon>
        <taxon>Canna</taxon>
    </lineage>
</organism>
<dbReference type="Gene3D" id="1.20.1280.50">
    <property type="match status" value="1"/>
</dbReference>
<dbReference type="SMART" id="SM00367">
    <property type="entry name" value="LRR_CC"/>
    <property type="match status" value="8"/>
</dbReference>
<evidence type="ECO:0000313" key="4">
    <source>
        <dbReference type="Proteomes" id="UP001327560"/>
    </source>
</evidence>
<name>A0AAQ3K528_9LILI</name>
<dbReference type="InterPro" id="IPR001611">
    <property type="entry name" value="Leu-rich_rpt"/>
</dbReference>
<accession>A0AAQ3K528</accession>
<proteinExistence type="predicted"/>